<dbReference type="InterPro" id="IPR044997">
    <property type="entry name" value="F-box_plant"/>
</dbReference>
<gene>
    <name evidence="1" type="ORF">BG011_002180</name>
</gene>
<dbReference type="PANTHER" id="PTHR32153">
    <property type="entry name" value="OJ000223_09.16 PROTEIN"/>
    <property type="match status" value="1"/>
</dbReference>
<proteinExistence type="predicted"/>
<dbReference type="InterPro" id="IPR036047">
    <property type="entry name" value="F-box-like_dom_sf"/>
</dbReference>
<dbReference type="EMBL" id="JAAAJA010000167">
    <property type="protein sequence ID" value="KAG0260010.1"/>
    <property type="molecule type" value="Genomic_DNA"/>
</dbReference>
<dbReference type="SUPFAM" id="SSF52047">
    <property type="entry name" value="RNI-like"/>
    <property type="match status" value="1"/>
</dbReference>
<sequence length="593" mass="67112">MTNDMHDSSSRLPVEIILIISQHLDRTNIIKCLLINRDWHDALEPLLWDEFTWHDPPSIYSTTTPPASLIQKNVSYIRTLHLRNGCQPAPACPLWLTTLSVTDYVNPSAELMIIQQNLGTLQYYAFARTQPQDRYSNKTQAHAACAGLKALVNCHALRTLRLRFVRVADEDGDAFLQICERLEWLSLVHCQFEKDPLRDRCGESQDPFLHRLKRLVVVGHEMSSLDKKLFLFLAARPLAPSSSSSPSATTVSKPDLIHDLTWSADKDQLENFYSIVSFLSTRCSHLTRLDISWSTLTDIQIATVIGGTPMLTSFIAEETKVSHNTIEILLGSPRGKPDGLTPILEELNLKGCLVRGVSVDQILRECTRLRRFWTNTKTHVKIILTGMAELSRFYPEIDFMTAEGIQDSSAGSLVKWNCPDLQELEIGICGMYAIKTRMDPQLALVRVLDKIVEFKQLEVLTLKIAPNAAGVFVDLSNIAILRRLKLLPKLRELIIHDQQNFMTKGVLKTIAETLPTLERIGFTVLNHSHTNHYETMQVASPLVPVVPLPQNSMVLQDNIGHAAQIYIAMDKYLKTNHPRLKRIPVFRKTCLFD</sequence>
<keyword evidence="2" id="KW-1185">Reference proteome</keyword>
<organism evidence="1 2">
    <name type="scientific">Mortierella polycephala</name>
    <dbReference type="NCBI Taxonomy" id="41804"/>
    <lineage>
        <taxon>Eukaryota</taxon>
        <taxon>Fungi</taxon>
        <taxon>Fungi incertae sedis</taxon>
        <taxon>Mucoromycota</taxon>
        <taxon>Mortierellomycotina</taxon>
        <taxon>Mortierellomycetes</taxon>
        <taxon>Mortierellales</taxon>
        <taxon>Mortierellaceae</taxon>
        <taxon>Mortierella</taxon>
    </lineage>
</organism>
<comment type="caution">
    <text evidence="1">The sequence shown here is derived from an EMBL/GenBank/DDBJ whole genome shotgun (WGS) entry which is preliminary data.</text>
</comment>
<reference evidence="1" key="1">
    <citation type="journal article" date="2020" name="Fungal Divers.">
        <title>Resolving the Mortierellaceae phylogeny through synthesis of multi-gene phylogenetics and phylogenomics.</title>
        <authorList>
            <person name="Vandepol N."/>
            <person name="Liber J."/>
            <person name="Desiro A."/>
            <person name="Na H."/>
            <person name="Kennedy M."/>
            <person name="Barry K."/>
            <person name="Grigoriev I.V."/>
            <person name="Miller A.N."/>
            <person name="O'Donnell K."/>
            <person name="Stajich J.E."/>
            <person name="Bonito G."/>
        </authorList>
    </citation>
    <scope>NUCLEOTIDE SEQUENCE</scope>
    <source>
        <strain evidence="1">KOD948</strain>
    </source>
</reference>
<dbReference type="Gene3D" id="3.80.10.10">
    <property type="entry name" value="Ribonuclease Inhibitor"/>
    <property type="match status" value="2"/>
</dbReference>
<accession>A0A9P6Q4Y2</accession>
<name>A0A9P6Q4Y2_9FUNG</name>
<evidence type="ECO:0000313" key="2">
    <source>
        <dbReference type="Proteomes" id="UP000726737"/>
    </source>
</evidence>
<dbReference type="SUPFAM" id="SSF81383">
    <property type="entry name" value="F-box domain"/>
    <property type="match status" value="1"/>
</dbReference>
<dbReference type="OrthoDB" id="2341137at2759"/>
<dbReference type="AlphaFoldDB" id="A0A9P6Q4Y2"/>
<evidence type="ECO:0000313" key="1">
    <source>
        <dbReference type="EMBL" id="KAG0260010.1"/>
    </source>
</evidence>
<dbReference type="InterPro" id="IPR032675">
    <property type="entry name" value="LRR_dom_sf"/>
</dbReference>
<evidence type="ECO:0008006" key="3">
    <source>
        <dbReference type="Google" id="ProtNLM"/>
    </source>
</evidence>
<dbReference type="Proteomes" id="UP000726737">
    <property type="component" value="Unassembled WGS sequence"/>
</dbReference>
<protein>
    <recommendedName>
        <fullName evidence="3">F-box domain-containing protein</fullName>
    </recommendedName>
</protein>